<feature type="transmembrane region" description="Helical" evidence="2">
    <location>
        <begin position="357"/>
        <end position="375"/>
    </location>
</feature>
<evidence type="ECO:0000313" key="6">
    <source>
        <dbReference type="Proteomes" id="UP000271227"/>
    </source>
</evidence>
<keyword evidence="2" id="KW-1133">Transmembrane helix</keyword>
<feature type="transmembrane region" description="Helical" evidence="2">
    <location>
        <begin position="86"/>
        <end position="103"/>
    </location>
</feature>
<comment type="caution">
    <text evidence="5">The sequence shown here is derived from an EMBL/GenBank/DDBJ whole genome shotgun (WGS) entry which is preliminary data.</text>
</comment>
<feature type="chain" id="PRO_5017996997" evidence="3">
    <location>
        <begin position="24"/>
        <end position="1062"/>
    </location>
</feature>
<name>A0A3M0C839_9PROT</name>
<dbReference type="Pfam" id="PF07916">
    <property type="entry name" value="TraG_N"/>
    <property type="match status" value="1"/>
</dbReference>
<dbReference type="OrthoDB" id="5408904at2"/>
<feature type="transmembrane region" description="Helical" evidence="2">
    <location>
        <begin position="382"/>
        <end position="399"/>
    </location>
</feature>
<keyword evidence="2" id="KW-0472">Membrane</keyword>
<dbReference type="Proteomes" id="UP000271227">
    <property type="component" value="Unassembled WGS sequence"/>
</dbReference>
<dbReference type="RefSeq" id="WP_121939298.1">
    <property type="nucleotide sequence ID" value="NZ_REFR01000012.1"/>
</dbReference>
<organism evidence="5 6">
    <name type="scientific">Eilatimonas milleporae</name>
    <dbReference type="NCBI Taxonomy" id="911205"/>
    <lineage>
        <taxon>Bacteria</taxon>
        <taxon>Pseudomonadati</taxon>
        <taxon>Pseudomonadota</taxon>
        <taxon>Alphaproteobacteria</taxon>
        <taxon>Kordiimonadales</taxon>
        <taxon>Kordiimonadaceae</taxon>
        <taxon>Eilatimonas</taxon>
    </lineage>
</organism>
<accession>A0A3M0C839</accession>
<evidence type="ECO:0000256" key="2">
    <source>
        <dbReference type="SAM" id="Phobius"/>
    </source>
</evidence>
<keyword evidence="3" id="KW-0732">Signal</keyword>
<feature type="transmembrane region" description="Helical" evidence="2">
    <location>
        <begin position="53"/>
        <end position="74"/>
    </location>
</feature>
<evidence type="ECO:0000259" key="4">
    <source>
        <dbReference type="Pfam" id="PF07916"/>
    </source>
</evidence>
<sequence length="1062" mass="114201">MTPYRHVCVLSAVLAGLSWPAHAIEMDYITYNGFNQVVSAFQYIAFFFSNTDYGGIVFVAAVLGLAAGAVSSMVRQNREDGTIRNWLLMFMVGAGLFIAFIVPRGTIHVYDRTLNAYQPVAGVPDGIILVAGLTNLIEVIGAEIANASSPVPYENNADGLLFKLINNTFQAGPILLSEYFWENIKTYYIGCGQVASVLPGTGFNLDELNRNSTDLLVTFASAQSEAVEIPWRTQANPAGTMRTCTDAYTDINTALMAPGNYLQFTRSLCSSVGFDMADFAQRGRCFNLMDEIVPTVFGQTGDRVTYLRSVALALAMQEAAADIDPSRSIAAETNRSMITQAAGLLTFASQYGQSIRAGFLAAAMSTLPLIMLFLVTPLRFRVLSLSVGFFVFVTLWGVIDIGLQSVLMGIAYDAFEDVHRNNLAFDAIMLTPPASVKALNVFGTSRLISISLASTIVILMFRFSGYSFGQLTVPFGHRGEDIGNRSAEARLNPERLSEGTASRAQAAGSFTGMAAVGPGSFQGMAASRSGTLVQELGRHEGFVQRGASQGFTGHALYGMAGVATGGQAAGRVEGVNRQAGPSVTGISNTTAETGATGAEREILDAQAFEQQTRRLAEFAGISQDQAKSLMTSYGPASEAGRVSSYDGDMNRAFQTVRVTEAQRIGAAEGVSDAAMRAGMTPEQSARAESFMGGLRQTGAVRQFEQAPERNADTYTRAGAVDVTRTVGAVRGLETTAQRQAQSPETLAQKIASLDAQDHGERRMRESAFAKAYGLEESDLYQMSNGGIEVAINDRSMQAFGSHMTNDQWMAAQTGGAMSVYFDPESFEIGRMDVRSGRSGTQDDTVHFLEGQRVDARQGTDGGQTLFRFAELAEAGHFDGVSKFARLLEKAEAEGTTASFSDSLAQQTSGYLNAIAGKDISYLSSDSDTGTKEAYARASVGTGAIPFLKLFGNLEAGGSTSRSFADIDSSQLVNRYDFWNDQTQQLWGRTIGSEAPEGTSFDRSQAFLEGLNDLRDEAGRIREWTKGLEYDDEQNVNGENPSDEKTDKIKPGGDSQKLPIERS</sequence>
<keyword evidence="2" id="KW-0812">Transmembrane</keyword>
<feature type="signal peptide" evidence="3">
    <location>
        <begin position="1"/>
        <end position="23"/>
    </location>
</feature>
<keyword evidence="6" id="KW-1185">Reference proteome</keyword>
<evidence type="ECO:0000256" key="3">
    <source>
        <dbReference type="SAM" id="SignalP"/>
    </source>
</evidence>
<dbReference type="InParanoid" id="A0A3M0C839"/>
<dbReference type="EMBL" id="REFR01000012">
    <property type="protein sequence ID" value="RMB05055.1"/>
    <property type="molecule type" value="Genomic_DNA"/>
</dbReference>
<dbReference type="InterPro" id="IPR012931">
    <property type="entry name" value="TraG_N_Proteobacteria"/>
</dbReference>
<gene>
    <name evidence="5" type="ORF">BXY39_2634</name>
</gene>
<evidence type="ECO:0000313" key="5">
    <source>
        <dbReference type="EMBL" id="RMB05055.1"/>
    </source>
</evidence>
<dbReference type="AlphaFoldDB" id="A0A3M0C839"/>
<protein>
    <submittedName>
        <fullName evidence="5">TraG-like protein</fullName>
    </submittedName>
</protein>
<feature type="domain" description="TraG N-terminal Proteobacteria" evidence="4">
    <location>
        <begin position="28"/>
        <end position="471"/>
    </location>
</feature>
<proteinExistence type="predicted"/>
<evidence type="ECO:0000256" key="1">
    <source>
        <dbReference type="SAM" id="MobiDB-lite"/>
    </source>
</evidence>
<feature type="compositionally biased region" description="Basic and acidic residues" evidence="1">
    <location>
        <begin position="1041"/>
        <end position="1050"/>
    </location>
</feature>
<reference evidence="5 6" key="1">
    <citation type="submission" date="2018-10" db="EMBL/GenBank/DDBJ databases">
        <title>Genomic Encyclopedia of Archaeal and Bacterial Type Strains, Phase II (KMG-II): from individual species to whole genera.</title>
        <authorList>
            <person name="Goeker M."/>
        </authorList>
    </citation>
    <scope>NUCLEOTIDE SEQUENCE [LARGE SCALE GENOMIC DNA]</scope>
    <source>
        <strain evidence="5 6">DSM 25217</strain>
    </source>
</reference>
<feature type="region of interest" description="Disordered" evidence="1">
    <location>
        <begin position="1024"/>
        <end position="1062"/>
    </location>
</feature>